<gene>
    <name evidence="6" type="ORF">JOC48_000627</name>
</gene>
<evidence type="ECO:0000256" key="3">
    <source>
        <dbReference type="ARBA" id="ARBA00023027"/>
    </source>
</evidence>
<dbReference type="InterPro" id="IPR008927">
    <property type="entry name" value="6-PGluconate_DH-like_C_sf"/>
</dbReference>
<name>A0ABS2MWB0_9BACI</name>
<protein>
    <submittedName>
        <fullName evidence="6">3-hydroxyisobutyrate dehydrogenase</fullName>
        <ecNumber evidence="6">1.1.1.31</ecNumber>
    </submittedName>
</protein>
<dbReference type="Pfam" id="PF14833">
    <property type="entry name" value="NAD_binding_11"/>
    <property type="match status" value="1"/>
</dbReference>
<dbReference type="SUPFAM" id="SSF48179">
    <property type="entry name" value="6-phosphogluconate dehydrogenase C-terminal domain-like"/>
    <property type="match status" value="1"/>
</dbReference>
<proteinExistence type="inferred from homology"/>
<evidence type="ECO:0000256" key="1">
    <source>
        <dbReference type="ARBA" id="ARBA00009080"/>
    </source>
</evidence>
<dbReference type="PANTHER" id="PTHR43060:SF15">
    <property type="entry name" value="3-HYDROXYISOBUTYRATE DEHYDROGENASE-LIKE 1, MITOCHONDRIAL-RELATED"/>
    <property type="match status" value="1"/>
</dbReference>
<dbReference type="InterPro" id="IPR036291">
    <property type="entry name" value="NAD(P)-bd_dom_sf"/>
</dbReference>
<dbReference type="EMBL" id="JAFBDR010000002">
    <property type="protein sequence ID" value="MBM7570149.1"/>
    <property type="molecule type" value="Genomic_DNA"/>
</dbReference>
<dbReference type="PIRSF" id="PIRSF000103">
    <property type="entry name" value="HIBADH"/>
    <property type="match status" value="1"/>
</dbReference>
<accession>A0ABS2MWB0</accession>
<evidence type="ECO:0000259" key="5">
    <source>
        <dbReference type="Pfam" id="PF14833"/>
    </source>
</evidence>
<keyword evidence="2 6" id="KW-0560">Oxidoreductase</keyword>
<dbReference type="EC" id="1.1.1.31" evidence="6"/>
<reference evidence="6 7" key="1">
    <citation type="submission" date="2021-01" db="EMBL/GenBank/DDBJ databases">
        <title>Genomic Encyclopedia of Type Strains, Phase IV (KMG-IV): sequencing the most valuable type-strain genomes for metagenomic binning, comparative biology and taxonomic classification.</title>
        <authorList>
            <person name="Goeker M."/>
        </authorList>
    </citation>
    <scope>NUCLEOTIDE SEQUENCE [LARGE SCALE GENOMIC DNA]</scope>
    <source>
        <strain evidence="6 7">DSM 23711</strain>
    </source>
</reference>
<dbReference type="Pfam" id="PF03446">
    <property type="entry name" value="NAD_binding_2"/>
    <property type="match status" value="1"/>
</dbReference>
<dbReference type="InterPro" id="IPR006115">
    <property type="entry name" value="6PGDH_NADP-bd"/>
</dbReference>
<evidence type="ECO:0000313" key="7">
    <source>
        <dbReference type="Proteomes" id="UP001296943"/>
    </source>
</evidence>
<evidence type="ECO:0000313" key="6">
    <source>
        <dbReference type="EMBL" id="MBM7570149.1"/>
    </source>
</evidence>
<sequence>MTNKDNQIVIGFVGTGVMGKGIITNLLKAKYTVEIYTRTKSKADTLIEIGAKWNASVAELASKSDIIISIVGYPNDVEQVYFADMGILNHVREGTVIIDMTTSKPNLAEAIYERAKEKNVYAMDAPVSGGDIGAQEGKLSIMVGGDLATFEKVKPIFEVMGQNIQFQGEAGAGQYTKMCNQIALATNMIGVCEAMRYAEKAGLQQVQVLKSIQTGAAGSWALTNLAPKMNNNDFNPGFYIKHFIKDMEIAIDSAEEMGLDTPGLSLAKSLYDKLEANGDGDLGTQALFKLFG</sequence>
<dbReference type="Proteomes" id="UP001296943">
    <property type="component" value="Unassembled WGS sequence"/>
</dbReference>
<dbReference type="InterPro" id="IPR029154">
    <property type="entry name" value="HIBADH-like_NADP-bd"/>
</dbReference>
<dbReference type="SUPFAM" id="SSF51735">
    <property type="entry name" value="NAD(P)-binding Rossmann-fold domains"/>
    <property type="match status" value="1"/>
</dbReference>
<keyword evidence="7" id="KW-1185">Reference proteome</keyword>
<feature type="domain" description="3-hydroxyisobutyrate dehydrogenase-like NAD-binding" evidence="5">
    <location>
        <begin position="171"/>
        <end position="290"/>
    </location>
</feature>
<evidence type="ECO:0000256" key="2">
    <source>
        <dbReference type="ARBA" id="ARBA00023002"/>
    </source>
</evidence>
<dbReference type="Gene3D" id="1.10.1040.10">
    <property type="entry name" value="N-(1-d-carboxylethyl)-l-norvaline Dehydrogenase, domain 2"/>
    <property type="match status" value="1"/>
</dbReference>
<dbReference type="GO" id="GO:0008442">
    <property type="term" value="F:3-hydroxyisobutyrate dehydrogenase activity"/>
    <property type="evidence" value="ECO:0007669"/>
    <property type="project" value="UniProtKB-EC"/>
</dbReference>
<dbReference type="InterPro" id="IPR015815">
    <property type="entry name" value="HIBADH-related"/>
</dbReference>
<organism evidence="6 7">
    <name type="scientific">Aquibacillus albus</name>
    <dbReference type="NCBI Taxonomy" id="1168171"/>
    <lineage>
        <taxon>Bacteria</taxon>
        <taxon>Bacillati</taxon>
        <taxon>Bacillota</taxon>
        <taxon>Bacilli</taxon>
        <taxon>Bacillales</taxon>
        <taxon>Bacillaceae</taxon>
        <taxon>Aquibacillus</taxon>
    </lineage>
</organism>
<feature type="domain" description="6-phosphogluconate dehydrogenase NADP-binding" evidence="4">
    <location>
        <begin position="10"/>
        <end position="166"/>
    </location>
</feature>
<dbReference type="RefSeq" id="WP_204497577.1">
    <property type="nucleotide sequence ID" value="NZ_JAFBDR010000002.1"/>
</dbReference>
<comment type="caution">
    <text evidence="6">The sequence shown here is derived from an EMBL/GenBank/DDBJ whole genome shotgun (WGS) entry which is preliminary data.</text>
</comment>
<keyword evidence="3" id="KW-0520">NAD</keyword>
<dbReference type="Gene3D" id="3.40.50.720">
    <property type="entry name" value="NAD(P)-binding Rossmann-like Domain"/>
    <property type="match status" value="1"/>
</dbReference>
<dbReference type="InterPro" id="IPR013328">
    <property type="entry name" value="6PGD_dom2"/>
</dbReference>
<dbReference type="PANTHER" id="PTHR43060">
    <property type="entry name" value="3-HYDROXYISOBUTYRATE DEHYDROGENASE-LIKE 1, MITOCHONDRIAL-RELATED"/>
    <property type="match status" value="1"/>
</dbReference>
<comment type="similarity">
    <text evidence="1">Belongs to the HIBADH-related family.</text>
</comment>
<evidence type="ECO:0000259" key="4">
    <source>
        <dbReference type="Pfam" id="PF03446"/>
    </source>
</evidence>